<dbReference type="Proteomes" id="UP001429984">
    <property type="component" value="Unassembled WGS sequence"/>
</dbReference>
<dbReference type="CDD" id="cd00082">
    <property type="entry name" value="HisKA"/>
    <property type="match status" value="1"/>
</dbReference>
<feature type="domain" description="PAC" evidence="13">
    <location>
        <begin position="326"/>
        <end position="378"/>
    </location>
</feature>
<dbReference type="PROSITE" id="PS50112">
    <property type="entry name" value="PAS"/>
    <property type="match status" value="2"/>
</dbReference>
<dbReference type="PROSITE" id="PS50113">
    <property type="entry name" value="PAC"/>
    <property type="match status" value="2"/>
</dbReference>
<dbReference type="InterPro" id="IPR004358">
    <property type="entry name" value="Sig_transdc_His_kin-like_C"/>
</dbReference>
<dbReference type="SUPFAM" id="SSF55785">
    <property type="entry name" value="PYP-like sensor domain (PAS domain)"/>
    <property type="match status" value="2"/>
</dbReference>
<protein>
    <recommendedName>
        <fullName evidence="2">histidine kinase</fullName>
        <ecNumber evidence="2">2.7.13.3</ecNumber>
    </recommendedName>
</protein>
<organism evidence="14 15">
    <name type="scientific">Lysobacter niastensis</name>
    <dbReference type="NCBI Taxonomy" id="380629"/>
    <lineage>
        <taxon>Bacteria</taxon>
        <taxon>Pseudomonadati</taxon>
        <taxon>Pseudomonadota</taxon>
        <taxon>Gammaproteobacteria</taxon>
        <taxon>Lysobacterales</taxon>
        <taxon>Lysobacteraceae</taxon>
        <taxon>Lysobacter</taxon>
    </lineage>
</organism>
<dbReference type="SMART" id="SM00387">
    <property type="entry name" value="HATPase_c"/>
    <property type="match status" value="1"/>
</dbReference>
<evidence type="ECO:0000313" key="14">
    <source>
        <dbReference type="EMBL" id="MBF6023833.1"/>
    </source>
</evidence>
<feature type="transmembrane region" description="Helical" evidence="10">
    <location>
        <begin position="182"/>
        <end position="203"/>
    </location>
</feature>
<evidence type="ECO:0000256" key="6">
    <source>
        <dbReference type="ARBA" id="ARBA00022777"/>
    </source>
</evidence>
<dbReference type="SMART" id="SM00388">
    <property type="entry name" value="HisKA"/>
    <property type="match status" value="1"/>
</dbReference>
<dbReference type="SMART" id="SM00091">
    <property type="entry name" value="PAS"/>
    <property type="match status" value="2"/>
</dbReference>
<keyword evidence="10" id="KW-0472">Membrane</keyword>
<reference evidence="14 15" key="1">
    <citation type="submission" date="2020-11" db="EMBL/GenBank/DDBJ databases">
        <title>Draft Genome Sequence and Secondary Metabolite Biosynthetic Potential of the Lysobacter niastensis Type strain DSM 18481.</title>
        <authorList>
            <person name="Turrini P."/>
            <person name="Artuso I."/>
            <person name="Tescari M."/>
            <person name="Lugli G.A."/>
            <person name="Frangipani E."/>
            <person name="Ventura M."/>
            <person name="Visca P."/>
        </authorList>
    </citation>
    <scope>NUCLEOTIDE SEQUENCE [LARGE SCALE GENOMIC DNA]</scope>
    <source>
        <strain evidence="14 15">DSM 18481</strain>
    </source>
</reference>
<feature type="domain" description="Histidine kinase" evidence="11">
    <location>
        <begin position="519"/>
        <end position="732"/>
    </location>
</feature>
<proteinExistence type="predicted"/>
<dbReference type="InterPro" id="IPR003661">
    <property type="entry name" value="HisK_dim/P_dom"/>
</dbReference>
<sequence>MSWVSIAWPMLASASLTLGLIHMLFWLRQSRGWEHLAFALAAISVALLTIVEMQALHARSPDELARLIRWMHVPIAGLVVSLIWFVRRYLHLGNVKLAICAISLRMLALLLNFTTGENLNFDDVQAVGHVVWWGGETITYPIGTSNPWVILAQLSNVLLVVFLVDALLQARRLYDGHLRRSAYLVCGGWLLFIAIMVASAFLMTMNAARLPLLGSPSFVFVIAAMSYELGTNLIRSNQLAQRLSTAETRVAESQRNLDLAAGAAGFGLWEWDVIGDRLLASRQARRLLGLGDQPVLRRQDLLERVDPLDRDAVAGMLGHALETGYGERECRVDVSGNSMRWMQLRGKVEFDPEDQPVRMRGVAQDITERHSAEERFALLVEASPNAIVLAEESGAIALVNARAESMFGYVRGELVGRSVEELMPHEHRAQHPDHRRAFHSHPEARSMGSGRDLRGLRSDGSSFPIEVGLSPIRTRAGLFVLATITDLSERKRMEREAAQQRDELAHLSRVTMLGELSGSLAHELNQPLAAIISNAQAAQRFLQRDPVDLAEIREILADIIDNDRRAGEVIRRLRSLLRKEEAEFKETDINEAVSDVLRLMRSDLLNRGVDVRLSLTQDLPKVVGDRIQLQQVILNLIMNACDAMAGSNGERELSFRTGVHEGCVRTSVRDRGPGIPDELIGRMFDPFVTTKKEGMGLGLAVCKTIVEAHGGRIWAANDERGATVGFDIPLGGRA</sequence>
<keyword evidence="8" id="KW-0902">Two-component regulatory system</keyword>
<dbReference type="InterPro" id="IPR013655">
    <property type="entry name" value="PAS_fold_3"/>
</dbReference>
<evidence type="ECO:0000256" key="4">
    <source>
        <dbReference type="ARBA" id="ARBA00022679"/>
    </source>
</evidence>
<evidence type="ECO:0000256" key="2">
    <source>
        <dbReference type="ARBA" id="ARBA00012438"/>
    </source>
</evidence>
<dbReference type="InterPro" id="IPR035965">
    <property type="entry name" value="PAS-like_dom_sf"/>
</dbReference>
<keyword evidence="5" id="KW-0547">Nucleotide-binding</keyword>
<dbReference type="Gene3D" id="3.30.565.10">
    <property type="entry name" value="Histidine kinase-like ATPase, C-terminal domain"/>
    <property type="match status" value="1"/>
</dbReference>
<dbReference type="SUPFAM" id="SSF55874">
    <property type="entry name" value="ATPase domain of HSP90 chaperone/DNA topoisomerase II/histidine kinase"/>
    <property type="match status" value="1"/>
</dbReference>
<feature type="domain" description="PAS" evidence="12">
    <location>
        <begin position="253"/>
        <end position="324"/>
    </location>
</feature>
<dbReference type="SUPFAM" id="SSF47384">
    <property type="entry name" value="Homodimeric domain of signal transducing histidine kinase"/>
    <property type="match status" value="1"/>
</dbReference>
<dbReference type="PANTHER" id="PTHR43065">
    <property type="entry name" value="SENSOR HISTIDINE KINASE"/>
    <property type="match status" value="1"/>
</dbReference>
<keyword evidence="3" id="KW-0597">Phosphoprotein</keyword>
<dbReference type="InterPro" id="IPR013767">
    <property type="entry name" value="PAS_fold"/>
</dbReference>
<evidence type="ECO:0000256" key="8">
    <source>
        <dbReference type="ARBA" id="ARBA00023012"/>
    </source>
</evidence>
<evidence type="ECO:0000256" key="5">
    <source>
        <dbReference type="ARBA" id="ARBA00022741"/>
    </source>
</evidence>
<keyword evidence="4" id="KW-0808">Transferase</keyword>
<dbReference type="Gene3D" id="3.30.450.20">
    <property type="entry name" value="PAS domain"/>
    <property type="match status" value="2"/>
</dbReference>
<dbReference type="Pfam" id="PF00989">
    <property type="entry name" value="PAS"/>
    <property type="match status" value="1"/>
</dbReference>
<dbReference type="RefSeq" id="WP_194930415.1">
    <property type="nucleotide sequence ID" value="NZ_JADLZT010000003.1"/>
</dbReference>
<evidence type="ECO:0000259" key="11">
    <source>
        <dbReference type="PROSITE" id="PS50109"/>
    </source>
</evidence>
<feature type="domain" description="PAS" evidence="12">
    <location>
        <begin position="372"/>
        <end position="441"/>
    </location>
</feature>
<keyword evidence="10" id="KW-0812">Transmembrane</keyword>
<comment type="catalytic activity">
    <reaction evidence="1">
        <text>ATP + protein L-histidine = ADP + protein N-phospho-L-histidine.</text>
        <dbReference type="EC" id="2.7.13.3"/>
    </reaction>
</comment>
<accession>A0ABS0B505</accession>
<keyword evidence="7" id="KW-0067">ATP-binding</keyword>
<dbReference type="EC" id="2.7.13.3" evidence="2"/>
<dbReference type="PRINTS" id="PR00344">
    <property type="entry name" value="BCTRLSENSOR"/>
</dbReference>
<dbReference type="Gene3D" id="1.10.287.130">
    <property type="match status" value="1"/>
</dbReference>
<feature type="transmembrane region" description="Helical" evidence="10">
    <location>
        <begin position="36"/>
        <end position="55"/>
    </location>
</feature>
<name>A0ABS0B505_9GAMM</name>
<dbReference type="InterPro" id="IPR036097">
    <property type="entry name" value="HisK_dim/P_sf"/>
</dbReference>
<dbReference type="PANTHER" id="PTHR43065:SF10">
    <property type="entry name" value="PEROXIDE STRESS-ACTIVATED HISTIDINE KINASE MAK3"/>
    <property type="match status" value="1"/>
</dbReference>
<dbReference type="NCBIfam" id="TIGR00229">
    <property type="entry name" value="sensory_box"/>
    <property type="match status" value="1"/>
</dbReference>
<dbReference type="EMBL" id="JADLZT010000003">
    <property type="protein sequence ID" value="MBF6023833.1"/>
    <property type="molecule type" value="Genomic_DNA"/>
</dbReference>
<feature type="transmembrane region" description="Helical" evidence="10">
    <location>
        <begin position="6"/>
        <end position="27"/>
    </location>
</feature>
<evidence type="ECO:0000256" key="7">
    <source>
        <dbReference type="ARBA" id="ARBA00022840"/>
    </source>
</evidence>
<feature type="transmembrane region" description="Helical" evidence="10">
    <location>
        <begin position="148"/>
        <end position="170"/>
    </location>
</feature>
<evidence type="ECO:0000256" key="10">
    <source>
        <dbReference type="SAM" id="Phobius"/>
    </source>
</evidence>
<feature type="region of interest" description="Disordered" evidence="9">
    <location>
        <begin position="427"/>
        <end position="453"/>
    </location>
</feature>
<dbReference type="InterPro" id="IPR001610">
    <property type="entry name" value="PAC"/>
</dbReference>
<gene>
    <name evidence="14" type="ORF">IU514_07310</name>
</gene>
<keyword evidence="15" id="KW-1185">Reference proteome</keyword>
<keyword evidence="6" id="KW-0418">Kinase</keyword>
<dbReference type="Pfam" id="PF00512">
    <property type="entry name" value="HisKA"/>
    <property type="match status" value="1"/>
</dbReference>
<dbReference type="InterPro" id="IPR003594">
    <property type="entry name" value="HATPase_dom"/>
</dbReference>
<comment type="caution">
    <text evidence="14">The sequence shown here is derived from an EMBL/GenBank/DDBJ whole genome shotgun (WGS) entry which is preliminary data.</text>
</comment>
<feature type="transmembrane region" description="Helical" evidence="10">
    <location>
        <begin position="67"/>
        <end position="85"/>
    </location>
</feature>
<dbReference type="InterPro" id="IPR000700">
    <property type="entry name" value="PAS-assoc_C"/>
</dbReference>
<dbReference type="Pfam" id="PF08447">
    <property type="entry name" value="PAS_3"/>
    <property type="match status" value="1"/>
</dbReference>
<feature type="transmembrane region" description="Helical" evidence="10">
    <location>
        <begin position="97"/>
        <end position="115"/>
    </location>
</feature>
<evidence type="ECO:0000313" key="15">
    <source>
        <dbReference type="Proteomes" id="UP001429984"/>
    </source>
</evidence>
<feature type="domain" description="PAC" evidence="13">
    <location>
        <begin position="449"/>
        <end position="499"/>
    </location>
</feature>
<evidence type="ECO:0000256" key="3">
    <source>
        <dbReference type="ARBA" id="ARBA00022553"/>
    </source>
</evidence>
<keyword evidence="10" id="KW-1133">Transmembrane helix</keyword>
<dbReference type="SMART" id="SM00086">
    <property type="entry name" value="PAC"/>
    <property type="match status" value="2"/>
</dbReference>
<dbReference type="InterPro" id="IPR036890">
    <property type="entry name" value="HATPase_C_sf"/>
</dbReference>
<evidence type="ECO:0000259" key="13">
    <source>
        <dbReference type="PROSITE" id="PS50113"/>
    </source>
</evidence>
<dbReference type="InterPro" id="IPR005467">
    <property type="entry name" value="His_kinase_dom"/>
</dbReference>
<dbReference type="InterPro" id="IPR000014">
    <property type="entry name" value="PAS"/>
</dbReference>
<evidence type="ECO:0000259" key="12">
    <source>
        <dbReference type="PROSITE" id="PS50112"/>
    </source>
</evidence>
<dbReference type="Pfam" id="PF02518">
    <property type="entry name" value="HATPase_c"/>
    <property type="match status" value="1"/>
</dbReference>
<evidence type="ECO:0000256" key="1">
    <source>
        <dbReference type="ARBA" id="ARBA00000085"/>
    </source>
</evidence>
<dbReference type="PROSITE" id="PS50109">
    <property type="entry name" value="HIS_KIN"/>
    <property type="match status" value="1"/>
</dbReference>
<dbReference type="Gene3D" id="2.10.70.100">
    <property type="match status" value="1"/>
</dbReference>
<dbReference type="CDD" id="cd00130">
    <property type="entry name" value="PAS"/>
    <property type="match status" value="2"/>
</dbReference>
<evidence type="ECO:0000256" key="9">
    <source>
        <dbReference type="SAM" id="MobiDB-lite"/>
    </source>
</evidence>